<name>A0A9P1N9H5_9PELO</name>
<comment type="caution">
    <text evidence="1">The sequence shown here is derived from an EMBL/GenBank/DDBJ whole genome shotgun (WGS) entry which is preliminary data.</text>
</comment>
<gene>
    <name evidence="1" type="ORF">CAMP_LOCUS18663</name>
</gene>
<protein>
    <submittedName>
        <fullName evidence="1">Uncharacterized protein</fullName>
    </submittedName>
</protein>
<evidence type="ECO:0000313" key="1">
    <source>
        <dbReference type="EMBL" id="CAI5456026.1"/>
    </source>
</evidence>
<dbReference type="Proteomes" id="UP001152747">
    <property type="component" value="Unassembled WGS sequence"/>
</dbReference>
<reference evidence="1" key="1">
    <citation type="submission" date="2022-11" db="EMBL/GenBank/DDBJ databases">
        <authorList>
            <person name="Kikuchi T."/>
        </authorList>
    </citation>
    <scope>NUCLEOTIDE SEQUENCE</scope>
    <source>
        <strain evidence="1">PS1010</strain>
    </source>
</reference>
<dbReference type="EMBL" id="CANHGI010000006">
    <property type="protein sequence ID" value="CAI5456026.1"/>
    <property type="molecule type" value="Genomic_DNA"/>
</dbReference>
<evidence type="ECO:0000313" key="2">
    <source>
        <dbReference type="Proteomes" id="UP001152747"/>
    </source>
</evidence>
<sequence>MEFEDVKSDQKNGYIFEPSWSSSNLSVTKVKPGIVGKSIFICESSRFPPQFLPYLMLNNFNYDNVCYSPRSVFFQF</sequence>
<dbReference type="AlphaFoldDB" id="A0A9P1N9H5"/>
<accession>A0A9P1N9H5</accession>
<proteinExistence type="predicted"/>
<organism evidence="1 2">
    <name type="scientific">Caenorhabditis angaria</name>
    <dbReference type="NCBI Taxonomy" id="860376"/>
    <lineage>
        <taxon>Eukaryota</taxon>
        <taxon>Metazoa</taxon>
        <taxon>Ecdysozoa</taxon>
        <taxon>Nematoda</taxon>
        <taxon>Chromadorea</taxon>
        <taxon>Rhabditida</taxon>
        <taxon>Rhabditina</taxon>
        <taxon>Rhabditomorpha</taxon>
        <taxon>Rhabditoidea</taxon>
        <taxon>Rhabditidae</taxon>
        <taxon>Peloderinae</taxon>
        <taxon>Caenorhabditis</taxon>
    </lineage>
</organism>
<keyword evidence="2" id="KW-1185">Reference proteome</keyword>